<dbReference type="PANTHER" id="PTHR23070">
    <property type="entry name" value="BCS1 AAA-TYPE ATPASE"/>
    <property type="match status" value="1"/>
</dbReference>
<feature type="domain" description="ATPase AAA-type core" evidence="1">
    <location>
        <begin position="224"/>
        <end position="342"/>
    </location>
</feature>
<dbReference type="Pfam" id="PF00004">
    <property type="entry name" value="AAA"/>
    <property type="match status" value="1"/>
</dbReference>
<evidence type="ECO:0000259" key="1">
    <source>
        <dbReference type="Pfam" id="PF00004"/>
    </source>
</evidence>
<dbReference type="GO" id="GO:0005524">
    <property type="term" value="F:ATP binding"/>
    <property type="evidence" value="ECO:0007669"/>
    <property type="project" value="InterPro"/>
</dbReference>
<dbReference type="InterPro" id="IPR003959">
    <property type="entry name" value="ATPase_AAA_core"/>
</dbReference>
<dbReference type="Proteomes" id="UP000199116">
    <property type="component" value="Unassembled WGS sequence"/>
</dbReference>
<sequence length="392" mass="45157">MLRIDPLQSVNFPICRGKGKLKDEAESYSDFRIERKITMNYKNNKEPKFLPGFNLSSLFDKWGDLDIDTLFIGYFGKVPSRYSYQEVNMEEFHLAFPMRFQDYILGYHFKKESKNSDFKNDFVYILDKEILVIQDSDEIYILFQNETCELLSDIVDFTKKLIIEEKNKSSINLIISQPRGLDNKKINFENPEIDLSKMYNDDFETFHNQIIQILGEENKSGLHLLYGKPGTGKSTYIRYLCGLLKKEIVFLPGQMAQNLDNVAMIRYLIGNANSILVIEDAEELIVSREGKRNSNLSMILNITDGILGESLGIQIIATFNTDVRNIDPALKRKGRLKSAYEFKALPGIKATTLIKEQGIDYNVTEAMTLAEIFNITEEEQYKVPDRKAVGFK</sequence>
<dbReference type="InterPro" id="IPR027417">
    <property type="entry name" value="P-loop_NTPase"/>
</dbReference>
<proteinExistence type="predicted"/>
<name>A0A1I2N2Y7_9FLAO</name>
<dbReference type="SUPFAM" id="SSF52540">
    <property type="entry name" value="P-loop containing nucleoside triphosphate hydrolases"/>
    <property type="match status" value="1"/>
</dbReference>
<accession>A0A1I2N2Y7</accession>
<protein>
    <submittedName>
        <fullName evidence="2">ATPase family associated with various cellular activities (AAA)</fullName>
    </submittedName>
</protein>
<gene>
    <name evidence="2" type="ORF">SAMN04488033_11680</name>
</gene>
<keyword evidence="3" id="KW-1185">Reference proteome</keyword>
<dbReference type="InterPro" id="IPR050747">
    <property type="entry name" value="Mitochondrial_chaperone_BCS1"/>
</dbReference>
<dbReference type="GO" id="GO:0016887">
    <property type="term" value="F:ATP hydrolysis activity"/>
    <property type="evidence" value="ECO:0007669"/>
    <property type="project" value="InterPro"/>
</dbReference>
<organism evidence="2 3">
    <name type="scientific">Salegentibacter agarivorans</name>
    <dbReference type="NCBI Taxonomy" id="345907"/>
    <lineage>
        <taxon>Bacteria</taxon>
        <taxon>Pseudomonadati</taxon>
        <taxon>Bacteroidota</taxon>
        <taxon>Flavobacteriia</taxon>
        <taxon>Flavobacteriales</taxon>
        <taxon>Flavobacteriaceae</taxon>
        <taxon>Salegentibacter</taxon>
    </lineage>
</organism>
<evidence type="ECO:0000313" key="3">
    <source>
        <dbReference type="Proteomes" id="UP000199116"/>
    </source>
</evidence>
<evidence type="ECO:0000313" key="2">
    <source>
        <dbReference type="EMBL" id="SFF95896.1"/>
    </source>
</evidence>
<dbReference type="EMBL" id="FOOH01000016">
    <property type="protein sequence ID" value="SFF95896.1"/>
    <property type="molecule type" value="Genomic_DNA"/>
</dbReference>
<reference evidence="3" key="1">
    <citation type="submission" date="2016-10" db="EMBL/GenBank/DDBJ databases">
        <authorList>
            <person name="Varghese N."/>
            <person name="Submissions S."/>
        </authorList>
    </citation>
    <scope>NUCLEOTIDE SEQUENCE [LARGE SCALE GENOMIC DNA]</scope>
    <source>
        <strain evidence="3">DSM 23515</strain>
    </source>
</reference>
<dbReference type="AlphaFoldDB" id="A0A1I2N2Y7"/>
<dbReference type="Gene3D" id="3.40.50.300">
    <property type="entry name" value="P-loop containing nucleotide triphosphate hydrolases"/>
    <property type="match status" value="1"/>
</dbReference>